<feature type="domain" description="Tyrosine specific protein phosphatases" evidence="2">
    <location>
        <begin position="114"/>
        <end position="164"/>
    </location>
</feature>
<dbReference type="Pfam" id="PF13350">
    <property type="entry name" value="Y_phosphatase3"/>
    <property type="match status" value="1"/>
</dbReference>
<gene>
    <name evidence="3" type="ORF">DFJ67_8062</name>
</gene>
<evidence type="ECO:0000256" key="1">
    <source>
        <dbReference type="ARBA" id="ARBA00009580"/>
    </source>
</evidence>
<dbReference type="InterPro" id="IPR029021">
    <property type="entry name" value="Prot-tyrosine_phosphatase-like"/>
</dbReference>
<comment type="caution">
    <text evidence="3">The sequence shown here is derived from an EMBL/GenBank/DDBJ whole genome shotgun (WGS) entry which is preliminary data.</text>
</comment>
<evidence type="ECO:0000259" key="2">
    <source>
        <dbReference type="PROSITE" id="PS50056"/>
    </source>
</evidence>
<dbReference type="InterPro" id="IPR026893">
    <property type="entry name" value="Tyr/Ser_Pase_IphP-type"/>
</dbReference>
<dbReference type="OrthoDB" id="1188001at2"/>
<sequence length="242" mass="26500">MRHIAFDRLHNFRDVGGYSTSDGRTVQWRRLYRSDGLGKLAGADWAKFQTLGVKTVIDLRYPEEIVRRGRVPDYPGLTYHNLSIEHRPYKQATIAPDVEPVRFLADRNAEVLDDGVVELGQALAAIAGADSTPVVIHCAAGKDRTGLLAALVLALVGVDDEDIIADYALTELAAHKFVADWQANPANPPITWPAYGRSPAESMRLTLKELAATHGSAHDYARDRLGADDALLAALRARLLDP</sequence>
<comment type="similarity">
    <text evidence="1">Belongs to the protein-tyrosine phosphatase family.</text>
</comment>
<dbReference type="EMBL" id="QUMQ01000001">
    <property type="protein sequence ID" value="REG01973.1"/>
    <property type="molecule type" value="Genomic_DNA"/>
</dbReference>
<evidence type="ECO:0000313" key="3">
    <source>
        <dbReference type="EMBL" id="REG01973.1"/>
    </source>
</evidence>
<dbReference type="Proteomes" id="UP000256913">
    <property type="component" value="Unassembled WGS sequence"/>
</dbReference>
<dbReference type="AlphaFoldDB" id="A0A3D9ZZA5"/>
<accession>A0A3D9ZZA5</accession>
<organism evidence="3 4">
    <name type="scientific">Asanoa ferruginea</name>
    <dbReference type="NCBI Taxonomy" id="53367"/>
    <lineage>
        <taxon>Bacteria</taxon>
        <taxon>Bacillati</taxon>
        <taxon>Actinomycetota</taxon>
        <taxon>Actinomycetes</taxon>
        <taxon>Micromonosporales</taxon>
        <taxon>Micromonosporaceae</taxon>
        <taxon>Asanoa</taxon>
    </lineage>
</organism>
<dbReference type="PANTHER" id="PTHR31126:SF1">
    <property type="entry name" value="TYROSINE SPECIFIC PROTEIN PHOSPHATASES DOMAIN-CONTAINING PROTEIN"/>
    <property type="match status" value="1"/>
</dbReference>
<evidence type="ECO:0000313" key="4">
    <source>
        <dbReference type="Proteomes" id="UP000256913"/>
    </source>
</evidence>
<dbReference type="Gene3D" id="3.90.190.10">
    <property type="entry name" value="Protein tyrosine phosphatase superfamily"/>
    <property type="match status" value="1"/>
</dbReference>
<dbReference type="InterPro" id="IPR000387">
    <property type="entry name" value="Tyr_Pase_dom"/>
</dbReference>
<dbReference type="GO" id="GO:0004721">
    <property type="term" value="F:phosphoprotein phosphatase activity"/>
    <property type="evidence" value="ECO:0007669"/>
    <property type="project" value="InterPro"/>
</dbReference>
<dbReference type="PROSITE" id="PS00383">
    <property type="entry name" value="TYR_PHOSPHATASE_1"/>
    <property type="match status" value="1"/>
</dbReference>
<dbReference type="RefSeq" id="WP_116074596.1">
    <property type="nucleotide sequence ID" value="NZ_BONB01000028.1"/>
</dbReference>
<proteinExistence type="inferred from homology"/>
<name>A0A3D9ZZA5_9ACTN</name>
<keyword evidence="4" id="KW-1185">Reference proteome</keyword>
<dbReference type="PANTHER" id="PTHR31126">
    <property type="entry name" value="TYROSINE-PROTEIN PHOSPHATASE"/>
    <property type="match status" value="1"/>
</dbReference>
<dbReference type="InterPro" id="IPR016130">
    <property type="entry name" value="Tyr_Pase_AS"/>
</dbReference>
<reference evidence="3 4" key="1">
    <citation type="submission" date="2018-08" db="EMBL/GenBank/DDBJ databases">
        <title>Sequencing the genomes of 1000 actinobacteria strains.</title>
        <authorList>
            <person name="Klenk H.-P."/>
        </authorList>
    </citation>
    <scope>NUCLEOTIDE SEQUENCE [LARGE SCALE GENOMIC DNA]</scope>
    <source>
        <strain evidence="3 4">DSM 44099</strain>
    </source>
</reference>
<dbReference type="PROSITE" id="PS50056">
    <property type="entry name" value="TYR_PHOSPHATASE_2"/>
    <property type="match status" value="1"/>
</dbReference>
<protein>
    <submittedName>
        <fullName evidence="3">Protein-tyrosine phosphatase</fullName>
    </submittedName>
</protein>
<dbReference type="SUPFAM" id="SSF52799">
    <property type="entry name" value="(Phosphotyrosine protein) phosphatases II"/>
    <property type="match status" value="1"/>
</dbReference>